<evidence type="ECO:0000256" key="7">
    <source>
        <dbReference type="ARBA" id="ARBA00025046"/>
    </source>
</evidence>
<name>A0ABS1CEN6_9GAMM</name>
<dbReference type="Proteomes" id="UP000748752">
    <property type="component" value="Unassembled WGS sequence"/>
</dbReference>
<evidence type="ECO:0000256" key="6">
    <source>
        <dbReference type="ARBA" id="ARBA00023239"/>
    </source>
</evidence>
<evidence type="ECO:0000256" key="1">
    <source>
        <dbReference type="ARBA" id="ARBA00001342"/>
    </source>
</evidence>
<dbReference type="PANTHER" id="PTHR33254">
    <property type="entry name" value="4-HYDROXY-4-METHYL-2-OXOGLUTARATE ALDOLASE 3-RELATED"/>
    <property type="match status" value="1"/>
</dbReference>
<sequence length="174" mass="18214">MPELSTADLFDRFGEALRVCAPSFRDFGARAAFAGSAVTVKCFEDNSRIKEALAEPGQGRVLVADCGGSLRCAMLGDMIAESAVEQGWAGVVIDGCVRDVARLAQLDLGIKAIASTPRKSTRRGEGQRDLLVEVGGIAVHPGDTVVCDRDGILVAPPSVSSELLEGADQASPRN</sequence>
<comment type="cofactor">
    <cofactor evidence="2 9">
        <name>a divalent metal cation</name>
        <dbReference type="ChEBI" id="CHEBI:60240"/>
    </cofactor>
</comment>
<dbReference type="InterPro" id="IPR005493">
    <property type="entry name" value="RraA/RraA-like"/>
</dbReference>
<dbReference type="Pfam" id="PF03737">
    <property type="entry name" value="RraA-like"/>
    <property type="match status" value="1"/>
</dbReference>
<gene>
    <name evidence="10" type="ORF">CKO31_06300</name>
</gene>
<dbReference type="Gene3D" id="3.50.30.40">
    <property type="entry name" value="Ribonuclease E inhibitor RraA/RraA-like"/>
    <property type="match status" value="1"/>
</dbReference>
<dbReference type="CDD" id="cd16841">
    <property type="entry name" value="RraA_family"/>
    <property type="match status" value="1"/>
</dbReference>
<dbReference type="InterPro" id="IPR036704">
    <property type="entry name" value="RraA/RraA-like_sf"/>
</dbReference>
<evidence type="ECO:0000313" key="11">
    <source>
        <dbReference type="Proteomes" id="UP000748752"/>
    </source>
</evidence>
<evidence type="ECO:0000313" key="10">
    <source>
        <dbReference type="EMBL" id="MBK1630363.1"/>
    </source>
</evidence>
<dbReference type="SUPFAM" id="SSF89562">
    <property type="entry name" value="RraA-like"/>
    <property type="match status" value="1"/>
</dbReference>
<comment type="catalytic activity">
    <reaction evidence="1 9">
        <text>4-hydroxy-4-methyl-2-oxoglutarate = 2 pyruvate</text>
        <dbReference type="Rhea" id="RHEA:22748"/>
        <dbReference type="ChEBI" id="CHEBI:15361"/>
        <dbReference type="ChEBI" id="CHEBI:58276"/>
        <dbReference type="EC" id="4.1.3.17"/>
    </reaction>
</comment>
<dbReference type="RefSeq" id="WP_200235136.1">
    <property type="nucleotide sequence ID" value="NZ_NRRV01000011.1"/>
</dbReference>
<comment type="similarity">
    <text evidence="3 9">Belongs to the class II aldolase/RraA-like family.</text>
</comment>
<evidence type="ECO:0000256" key="8">
    <source>
        <dbReference type="ARBA" id="ARBA00047973"/>
    </source>
</evidence>
<dbReference type="EMBL" id="NRRV01000011">
    <property type="protein sequence ID" value="MBK1630363.1"/>
    <property type="molecule type" value="Genomic_DNA"/>
</dbReference>
<organism evidence="10 11">
    <name type="scientific">Thiohalocapsa halophila</name>
    <dbReference type="NCBI Taxonomy" id="69359"/>
    <lineage>
        <taxon>Bacteria</taxon>
        <taxon>Pseudomonadati</taxon>
        <taxon>Pseudomonadota</taxon>
        <taxon>Gammaproteobacteria</taxon>
        <taxon>Chromatiales</taxon>
        <taxon>Chromatiaceae</taxon>
        <taxon>Thiohalocapsa</taxon>
    </lineage>
</organism>
<comment type="caution">
    <text evidence="10">The sequence shown here is derived from an EMBL/GenBank/DDBJ whole genome shotgun (WGS) entry which is preliminary data.</text>
</comment>
<comment type="function">
    <text evidence="7 9">Catalyzes the aldol cleavage of 4-hydroxy-4-methyl-2-oxoglutarate (HMG) into 2 molecules of pyruvate. Also contains a secondary oxaloacetate (OAA) decarboxylase activity due to the common pyruvate enolate transition state formed following C-C bond cleavage in the retro-aldol and decarboxylation reactions.</text>
</comment>
<accession>A0ABS1CEN6</accession>
<comment type="catalytic activity">
    <reaction evidence="8 9">
        <text>oxaloacetate + H(+) = pyruvate + CO2</text>
        <dbReference type="Rhea" id="RHEA:15641"/>
        <dbReference type="ChEBI" id="CHEBI:15361"/>
        <dbReference type="ChEBI" id="CHEBI:15378"/>
        <dbReference type="ChEBI" id="CHEBI:16452"/>
        <dbReference type="ChEBI" id="CHEBI:16526"/>
        <dbReference type="EC" id="4.1.1.112"/>
    </reaction>
</comment>
<keyword evidence="5 9" id="KW-0479">Metal-binding</keyword>
<dbReference type="NCBIfam" id="TIGR01935">
    <property type="entry name" value="NOT-MenG"/>
    <property type="match status" value="1"/>
</dbReference>
<keyword evidence="11" id="KW-1185">Reference proteome</keyword>
<evidence type="ECO:0000256" key="5">
    <source>
        <dbReference type="ARBA" id="ARBA00022723"/>
    </source>
</evidence>
<reference evidence="10 11" key="1">
    <citation type="journal article" date="2020" name="Microorganisms">
        <title>Osmotic Adaptation and Compatible Solute Biosynthesis of Phototrophic Bacteria as Revealed from Genome Analyses.</title>
        <authorList>
            <person name="Imhoff J.F."/>
            <person name="Rahn T."/>
            <person name="Kunzel S."/>
            <person name="Keller A."/>
            <person name="Neulinger S.C."/>
        </authorList>
    </citation>
    <scope>NUCLEOTIDE SEQUENCE [LARGE SCALE GENOMIC DNA]</scope>
    <source>
        <strain evidence="10 11">DSM 6210</strain>
    </source>
</reference>
<dbReference type="EC" id="4.1.3.17" evidence="9"/>
<keyword evidence="6 9" id="KW-0456">Lyase</keyword>
<dbReference type="InterPro" id="IPR010203">
    <property type="entry name" value="RraA"/>
</dbReference>
<dbReference type="PANTHER" id="PTHR33254:SF4">
    <property type="entry name" value="4-HYDROXY-4-METHYL-2-OXOGLUTARATE ALDOLASE 3-RELATED"/>
    <property type="match status" value="1"/>
</dbReference>
<evidence type="ECO:0000256" key="9">
    <source>
        <dbReference type="RuleBase" id="RU004338"/>
    </source>
</evidence>
<comment type="subunit">
    <text evidence="4 9">Homotrimer.</text>
</comment>
<dbReference type="EC" id="4.1.1.112" evidence="9"/>
<evidence type="ECO:0000256" key="4">
    <source>
        <dbReference type="ARBA" id="ARBA00011233"/>
    </source>
</evidence>
<proteinExistence type="inferred from homology"/>
<dbReference type="NCBIfam" id="NF006875">
    <property type="entry name" value="PRK09372.1"/>
    <property type="match status" value="1"/>
</dbReference>
<evidence type="ECO:0000256" key="3">
    <source>
        <dbReference type="ARBA" id="ARBA00008621"/>
    </source>
</evidence>
<evidence type="ECO:0000256" key="2">
    <source>
        <dbReference type="ARBA" id="ARBA00001968"/>
    </source>
</evidence>
<protein>
    <recommendedName>
        <fullName evidence="9">4-hydroxy-4-methyl-2-oxoglutarate aldolase</fullName>
        <shortName evidence="9">HMG aldolase</shortName>
        <ecNumber evidence="9">4.1.1.112</ecNumber>
        <ecNumber evidence="9">4.1.3.17</ecNumber>
    </recommendedName>
    <alternativeName>
        <fullName evidence="9">Oxaloacetate decarboxylase</fullName>
    </alternativeName>
</protein>